<evidence type="ECO:0000256" key="1">
    <source>
        <dbReference type="SAM" id="MobiDB-lite"/>
    </source>
</evidence>
<dbReference type="AlphaFoldDB" id="A0A5B7FXY7"/>
<organism evidence="2 3">
    <name type="scientific">Portunus trituberculatus</name>
    <name type="common">Swimming crab</name>
    <name type="synonym">Neptunus trituberculatus</name>
    <dbReference type="NCBI Taxonomy" id="210409"/>
    <lineage>
        <taxon>Eukaryota</taxon>
        <taxon>Metazoa</taxon>
        <taxon>Ecdysozoa</taxon>
        <taxon>Arthropoda</taxon>
        <taxon>Crustacea</taxon>
        <taxon>Multicrustacea</taxon>
        <taxon>Malacostraca</taxon>
        <taxon>Eumalacostraca</taxon>
        <taxon>Eucarida</taxon>
        <taxon>Decapoda</taxon>
        <taxon>Pleocyemata</taxon>
        <taxon>Brachyura</taxon>
        <taxon>Eubrachyura</taxon>
        <taxon>Portunoidea</taxon>
        <taxon>Portunidae</taxon>
        <taxon>Portuninae</taxon>
        <taxon>Portunus</taxon>
    </lineage>
</organism>
<feature type="region of interest" description="Disordered" evidence="1">
    <location>
        <begin position="11"/>
        <end position="40"/>
    </location>
</feature>
<reference evidence="2 3" key="1">
    <citation type="submission" date="2019-05" db="EMBL/GenBank/DDBJ databases">
        <title>Another draft genome of Portunus trituberculatus and its Hox gene families provides insights of decapod evolution.</title>
        <authorList>
            <person name="Jeong J.-H."/>
            <person name="Song I."/>
            <person name="Kim S."/>
            <person name="Choi T."/>
            <person name="Kim D."/>
            <person name="Ryu S."/>
            <person name="Kim W."/>
        </authorList>
    </citation>
    <scope>NUCLEOTIDE SEQUENCE [LARGE SCALE GENOMIC DNA]</scope>
    <source>
        <tissue evidence="2">Muscle</tissue>
    </source>
</reference>
<comment type="caution">
    <text evidence="2">The sequence shown here is derived from an EMBL/GenBank/DDBJ whole genome shotgun (WGS) entry which is preliminary data.</text>
</comment>
<name>A0A5B7FXY7_PORTR</name>
<gene>
    <name evidence="2" type="ORF">E2C01_044111</name>
</gene>
<proteinExistence type="predicted"/>
<evidence type="ECO:0000313" key="2">
    <source>
        <dbReference type="EMBL" id="MPC50287.1"/>
    </source>
</evidence>
<protein>
    <submittedName>
        <fullName evidence="2">Uncharacterized protein</fullName>
    </submittedName>
</protein>
<sequence>MDILPQCFRVPLPPTPSRGAQRDGSSREISGCLWTVPGGA</sequence>
<accession>A0A5B7FXY7</accession>
<keyword evidence="3" id="KW-1185">Reference proteome</keyword>
<evidence type="ECO:0000313" key="3">
    <source>
        <dbReference type="Proteomes" id="UP000324222"/>
    </source>
</evidence>
<dbReference type="EMBL" id="VSRR010009403">
    <property type="protein sequence ID" value="MPC50287.1"/>
    <property type="molecule type" value="Genomic_DNA"/>
</dbReference>
<dbReference type="Proteomes" id="UP000324222">
    <property type="component" value="Unassembled WGS sequence"/>
</dbReference>